<sequence>MPHRYKRKIRKLQNSDWSTEQDIFLIENNHLSIEELVKILPFNDEEIVDRKNVLGLIRREISLRKIHDI</sequence>
<proteinExistence type="predicted"/>
<protein>
    <submittedName>
        <fullName evidence="1">Acyl-CoA thioesterase</fullName>
    </submittedName>
</protein>
<name>A0A3B7LXD0_9GAMM</name>
<dbReference type="EMBL" id="CP032134">
    <property type="protein sequence ID" value="AXY56655.1"/>
    <property type="molecule type" value="Genomic_DNA"/>
</dbReference>
<reference evidence="2" key="1">
    <citation type="submission" date="2018-09" db="EMBL/GenBank/DDBJ databases">
        <title>The complete genome of Acinetobacter sp. strain WCHAc010005.</title>
        <authorList>
            <person name="Hu Y."/>
            <person name="Long H."/>
            <person name="Feng Y."/>
            <person name="Zong Z."/>
        </authorList>
    </citation>
    <scope>NUCLEOTIDE SEQUENCE [LARGE SCALE GENOMIC DNA]</scope>
    <source>
        <strain evidence="2">WCHAc010005</strain>
    </source>
</reference>
<dbReference type="KEGG" id="achi:CDG60_08795"/>
<accession>A0A3B7LXD0</accession>
<dbReference type="Proteomes" id="UP000263753">
    <property type="component" value="Chromosome"/>
</dbReference>
<gene>
    <name evidence="1" type="ORF">CDG60_08795</name>
</gene>
<organism evidence="1 2">
    <name type="scientific">Acinetobacter chinensis</name>
    <dbReference type="NCBI Taxonomy" id="2004650"/>
    <lineage>
        <taxon>Bacteria</taxon>
        <taxon>Pseudomonadati</taxon>
        <taxon>Pseudomonadota</taxon>
        <taxon>Gammaproteobacteria</taxon>
        <taxon>Moraxellales</taxon>
        <taxon>Moraxellaceae</taxon>
        <taxon>Acinetobacter</taxon>
    </lineage>
</organism>
<dbReference type="AlphaFoldDB" id="A0A3B7LXD0"/>
<evidence type="ECO:0000313" key="1">
    <source>
        <dbReference type="EMBL" id="AXY56655.1"/>
    </source>
</evidence>
<evidence type="ECO:0000313" key="2">
    <source>
        <dbReference type="Proteomes" id="UP000263753"/>
    </source>
</evidence>
<dbReference type="RefSeq" id="WP_087514436.1">
    <property type="nucleotide sequence ID" value="NZ_CP032134.1"/>
</dbReference>